<evidence type="ECO:0000256" key="3">
    <source>
        <dbReference type="ARBA" id="ARBA00010617"/>
    </source>
</evidence>
<dbReference type="Pfam" id="PF00067">
    <property type="entry name" value="p450"/>
    <property type="match status" value="1"/>
</dbReference>
<gene>
    <name evidence="14" type="ORF">BOLC5T33165H</name>
</gene>
<keyword evidence="9 12" id="KW-0408">Iron</keyword>
<evidence type="ECO:0000256" key="8">
    <source>
        <dbReference type="ARBA" id="ARBA00023002"/>
    </source>
</evidence>
<comment type="similarity">
    <text evidence="3 13">Belongs to the cytochrome P450 family.</text>
</comment>
<evidence type="ECO:0000256" key="4">
    <source>
        <dbReference type="ARBA" id="ARBA00022617"/>
    </source>
</evidence>
<accession>A0A3P6F052</accession>
<organism evidence="14">
    <name type="scientific">Brassica oleracea</name>
    <name type="common">Wild cabbage</name>
    <dbReference type="NCBI Taxonomy" id="3712"/>
    <lineage>
        <taxon>Eukaryota</taxon>
        <taxon>Viridiplantae</taxon>
        <taxon>Streptophyta</taxon>
        <taxon>Embryophyta</taxon>
        <taxon>Tracheophyta</taxon>
        <taxon>Spermatophyta</taxon>
        <taxon>Magnoliopsida</taxon>
        <taxon>eudicotyledons</taxon>
        <taxon>Gunneridae</taxon>
        <taxon>Pentapetalae</taxon>
        <taxon>rosids</taxon>
        <taxon>malvids</taxon>
        <taxon>Brassicales</taxon>
        <taxon>Brassicaceae</taxon>
        <taxon>Brassiceae</taxon>
        <taxon>Brassica</taxon>
    </lineage>
</organism>
<dbReference type="PROSITE" id="PS00086">
    <property type="entry name" value="CYTOCHROME_P450"/>
    <property type="match status" value="1"/>
</dbReference>
<proteinExistence type="inferred from homology"/>
<dbReference type="GO" id="GO:0005506">
    <property type="term" value="F:iron ion binding"/>
    <property type="evidence" value="ECO:0007669"/>
    <property type="project" value="InterPro"/>
</dbReference>
<evidence type="ECO:0000256" key="2">
    <source>
        <dbReference type="ARBA" id="ARBA00004167"/>
    </source>
</evidence>
<keyword evidence="11" id="KW-0472">Membrane</keyword>
<dbReference type="GO" id="GO:0020037">
    <property type="term" value="F:heme binding"/>
    <property type="evidence" value="ECO:0007669"/>
    <property type="project" value="InterPro"/>
</dbReference>
<name>A0A3P6F052_BRAOL</name>
<sequence>MEVDFQNSLIFVLLCLLSLLCYSLYVRRPQRFDLPPSPPSLPLIGHFHLILSLLIHKSFQKLSSKHGPLLYLRIFNVPIVLVSSSSVASEIFKTHDLNVSFRGLPPLDESLLFGSSTFLMAPHGDYLKFMKKLLVTNLLGSQALERSRCIRADELERFYANLLGKAINKEMVDIGKEAMKVSNKIIFKMLMGSRYCLEDDGEAERARGLVIESFSLLKKLALATLLRRPLEKFGISLFRKDILSVSRRFDELLERILEEHEEKPSEHQDADMMDVLLEAFRDGNAEYKITRNHIKTFFIASFFTFFFFLQVQELFIAGTDSMGQTTQWAMAELVNNPNILERLRKEIESVVGKTSLIQETDLPSLPYLQAVVKEVLRLHPPAPLFARTSREQCRIRGFYIPENTTLLVNVYAVMRDPGSWEDPDEFNPERFLASLGTGEEDERREQAHKYIPFGGGRRGCPGANLAYIFIGTAVGMMVQCFDWKIKGGQVKLEEAAGELNLTMAHPLKCTPVARPIKPLGFK</sequence>
<keyword evidence="4 12" id="KW-0349">Heme</keyword>
<dbReference type="InterPro" id="IPR051103">
    <property type="entry name" value="Plant_metabolite_P450s"/>
</dbReference>
<comment type="cofactor">
    <cofactor evidence="1 12">
        <name>heme</name>
        <dbReference type="ChEBI" id="CHEBI:30413"/>
    </cofactor>
</comment>
<dbReference type="InterPro" id="IPR002401">
    <property type="entry name" value="Cyt_P450_E_grp-I"/>
</dbReference>
<dbReference type="AlphaFoldDB" id="A0A3P6F052"/>
<dbReference type="PRINTS" id="PR00385">
    <property type="entry name" value="P450"/>
</dbReference>
<comment type="subcellular location">
    <subcellularLocation>
        <location evidence="2">Membrane</location>
        <topology evidence="2">Single-pass membrane protein</topology>
    </subcellularLocation>
</comment>
<evidence type="ECO:0000256" key="1">
    <source>
        <dbReference type="ARBA" id="ARBA00001971"/>
    </source>
</evidence>
<keyword evidence="10 13" id="KW-0503">Monooxygenase</keyword>
<dbReference type="EMBL" id="LR031877">
    <property type="protein sequence ID" value="VDD45618.1"/>
    <property type="molecule type" value="Genomic_DNA"/>
</dbReference>
<keyword evidence="8 13" id="KW-0560">Oxidoreductase</keyword>
<evidence type="ECO:0008006" key="15">
    <source>
        <dbReference type="Google" id="ProtNLM"/>
    </source>
</evidence>
<evidence type="ECO:0000256" key="9">
    <source>
        <dbReference type="ARBA" id="ARBA00023004"/>
    </source>
</evidence>
<protein>
    <recommendedName>
        <fullName evidence="15">Cytochrome P450</fullName>
    </recommendedName>
</protein>
<dbReference type="CDD" id="cd20655">
    <property type="entry name" value="CYP93"/>
    <property type="match status" value="1"/>
</dbReference>
<keyword evidence="6 12" id="KW-0479">Metal-binding</keyword>
<evidence type="ECO:0000256" key="13">
    <source>
        <dbReference type="RuleBase" id="RU000461"/>
    </source>
</evidence>
<dbReference type="InterPro" id="IPR017972">
    <property type="entry name" value="Cyt_P450_CS"/>
</dbReference>
<dbReference type="PANTHER" id="PTHR24298:SF475">
    <property type="entry name" value="CYTOCHROME P450 705A5-RELATED"/>
    <property type="match status" value="1"/>
</dbReference>
<reference evidence="14" key="1">
    <citation type="submission" date="2018-11" db="EMBL/GenBank/DDBJ databases">
        <authorList>
            <consortium name="Genoscope - CEA"/>
            <person name="William W."/>
        </authorList>
    </citation>
    <scope>NUCLEOTIDE SEQUENCE</scope>
</reference>
<evidence type="ECO:0000256" key="10">
    <source>
        <dbReference type="ARBA" id="ARBA00023033"/>
    </source>
</evidence>
<dbReference type="SUPFAM" id="SSF48264">
    <property type="entry name" value="Cytochrome P450"/>
    <property type="match status" value="1"/>
</dbReference>
<dbReference type="GO" id="GO:0016020">
    <property type="term" value="C:membrane"/>
    <property type="evidence" value="ECO:0007669"/>
    <property type="project" value="UniProtKB-SubCell"/>
</dbReference>
<dbReference type="InterPro" id="IPR036396">
    <property type="entry name" value="Cyt_P450_sf"/>
</dbReference>
<evidence type="ECO:0000313" key="14">
    <source>
        <dbReference type="EMBL" id="VDD45618.1"/>
    </source>
</evidence>
<evidence type="ECO:0000256" key="5">
    <source>
        <dbReference type="ARBA" id="ARBA00022692"/>
    </source>
</evidence>
<evidence type="ECO:0000256" key="11">
    <source>
        <dbReference type="ARBA" id="ARBA00023136"/>
    </source>
</evidence>
<dbReference type="InterPro" id="IPR001128">
    <property type="entry name" value="Cyt_P450"/>
</dbReference>
<evidence type="ECO:0000256" key="7">
    <source>
        <dbReference type="ARBA" id="ARBA00022989"/>
    </source>
</evidence>
<dbReference type="PANTHER" id="PTHR24298">
    <property type="entry name" value="FLAVONOID 3'-MONOOXYGENASE-RELATED"/>
    <property type="match status" value="1"/>
</dbReference>
<keyword evidence="5" id="KW-0812">Transmembrane</keyword>
<dbReference type="Gene3D" id="1.10.630.10">
    <property type="entry name" value="Cytochrome P450"/>
    <property type="match status" value="1"/>
</dbReference>
<dbReference type="GO" id="GO:0016709">
    <property type="term" value="F:oxidoreductase activity, acting on paired donors, with incorporation or reduction of molecular oxygen, NAD(P)H as one donor, and incorporation of one atom of oxygen"/>
    <property type="evidence" value="ECO:0007669"/>
    <property type="project" value="TreeGrafter"/>
</dbReference>
<evidence type="ECO:0000256" key="6">
    <source>
        <dbReference type="ARBA" id="ARBA00022723"/>
    </source>
</evidence>
<dbReference type="FunFam" id="1.10.630.10:FF:000019">
    <property type="entry name" value="Cytochrome P450 family protein"/>
    <property type="match status" value="1"/>
</dbReference>
<feature type="binding site" description="axial binding residue" evidence="12">
    <location>
        <position position="460"/>
    </location>
    <ligand>
        <name>heme</name>
        <dbReference type="ChEBI" id="CHEBI:30413"/>
    </ligand>
    <ligandPart>
        <name>Fe</name>
        <dbReference type="ChEBI" id="CHEBI:18248"/>
    </ligandPart>
</feature>
<evidence type="ECO:0000256" key="12">
    <source>
        <dbReference type="PIRSR" id="PIRSR602401-1"/>
    </source>
</evidence>
<dbReference type="PRINTS" id="PR00463">
    <property type="entry name" value="EP450I"/>
</dbReference>
<keyword evidence="7" id="KW-1133">Transmembrane helix</keyword>